<comment type="caution">
    <text evidence="1">The sequence shown here is derived from an EMBL/GenBank/DDBJ whole genome shotgun (WGS) entry which is preliminary data.</text>
</comment>
<evidence type="ECO:0000313" key="2">
    <source>
        <dbReference type="Proteomes" id="UP000192132"/>
    </source>
</evidence>
<dbReference type="OrthoDB" id="8357313at2"/>
<dbReference type="Pfam" id="PF22000">
    <property type="entry name" value="DUF6929"/>
    <property type="match status" value="1"/>
</dbReference>
<proteinExistence type="predicted"/>
<accession>A0A1S8CST0</accession>
<organism evidence="1 2">
    <name type="scientific">Alkanindiges hydrocarboniclasticus</name>
    <dbReference type="NCBI Taxonomy" id="1907941"/>
    <lineage>
        <taxon>Bacteria</taxon>
        <taxon>Pseudomonadati</taxon>
        <taxon>Pseudomonadota</taxon>
        <taxon>Gammaproteobacteria</taxon>
        <taxon>Moraxellales</taxon>
        <taxon>Moraxellaceae</taxon>
        <taxon>Alkanindiges</taxon>
    </lineage>
</organism>
<sequence length="311" mass="35295">MQFILKAFQEIEGLGAASGLVYQHPRLYLISDYSSYLYCYDLDEIKLHKLALFDDSREVIPKPEKFDFEALLQYDNALLLLGSGSTQRRNTGVRYNLAGSPDNERSANSKPRQYDLSALYQKFKHTAQLSKSELNIEGAIYHQGQWLFFQRGNGEQAQNGIFVVQGNLFQRADWQVNTLDKAGFQDENIQHAEILDASHTVEFVPVQLPVINQVTSGFTDAILVEQTIYFLATAENSSSTYHDGEVLGSYIGCMDINTKTVQDVQLISTCHKFEGLTLYHKAPHKLEFLLCEDNDTEQLNTTIYKLTLPLE</sequence>
<name>A0A1S8CST0_9GAMM</name>
<reference evidence="1 2" key="1">
    <citation type="submission" date="2016-10" db="EMBL/GenBank/DDBJ databases">
        <title>Draft Genome sequence of Alkanindiges sp. strain H1.</title>
        <authorList>
            <person name="Subhash Y."/>
            <person name="Lee S."/>
        </authorList>
    </citation>
    <scope>NUCLEOTIDE SEQUENCE [LARGE SCALE GENOMIC DNA]</scope>
    <source>
        <strain evidence="1 2">H1</strain>
    </source>
</reference>
<gene>
    <name evidence="1" type="ORF">BKE30_10355</name>
</gene>
<dbReference type="STRING" id="1907941.BKE30_10355"/>
<dbReference type="AlphaFoldDB" id="A0A1S8CST0"/>
<dbReference type="Proteomes" id="UP000192132">
    <property type="component" value="Unassembled WGS sequence"/>
</dbReference>
<evidence type="ECO:0000313" key="1">
    <source>
        <dbReference type="EMBL" id="ONG39162.1"/>
    </source>
</evidence>
<dbReference type="InterPro" id="IPR053851">
    <property type="entry name" value="DUF6929"/>
</dbReference>
<evidence type="ECO:0008006" key="3">
    <source>
        <dbReference type="Google" id="ProtNLM"/>
    </source>
</evidence>
<keyword evidence="2" id="KW-1185">Reference proteome</keyword>
<protein>
    <recommendedName>
        <fullName evidence="3">DUF3616 domain-containing protein</fullName>
    </recommendedName>
</protein>
<dbReference type="RefSeq" id="WP_076878533.1">
    <property type="nucleotide sequence ID" value="NZ_MLCN01000027.1"/>
</dbReference>
<dbReference type="EMBL" id="MLCN01000027">
    <property type="protein sequence ID" value="ONG39162.1"/>
    <property type="molecule type" value="Genomic_DNA"/>
</dbReference>